<dbReference type="Gene3D" id="3.60.21.10">
    <property type="match status" value="1"/>
</dbReference>
<dbReference type="EMBL" id="JAEQND010000001">
    <property type="protein sequence ID" value="MBL0423829.1"/>
    <property type="molecule type" value="Genomic_DNA"/>
</dbReference>
<proteinExistence type="predicted"/>
<keyword evidence="1" id="KW-0255">Endonuclease</keyword>
<dbReference type="SUPFAM" id="SSF56300">
    <property type="entry name" value="Metallo-dependent phosphatases"/>
    <property type="match status" value="1"/>
</dbReference>
<gene>
    <name evidence="1" type="primary">pdeM</name>
    <name evidence="1" type="ORF">JI746_01820</name>
</gene>
<name>A0ABS1JHZ5_9BURK</name>
<organism evidence="1 2">
    <name type="scientific">Ramlibacter alkalitolerans</name>
    <dbReference type="NCBI Taxonomy" id="2039631"/>
    <lineage>
        <taxon>Bacteria</taxon>
        <taxon>Pseudomonadati</taxon>
        <taxon>Pseudomonadota</taxon>
        <taxon>Betaproteobacteria</taxon>
        <taxon>Burkholderiales</taxon>
        <taxon>Comamonadaceae</taxon>
        <taxon>Ramlibacter</taxon>
    </lineage>
</organism>
<keyword evidence="1" id="KW-0540">Nuclease</keyword>
<sequence length="249" mass="26664">MRASAGVHALRGPPAAYEDHPIPVLKIRLAGEDALLHPSGALFLPAHATLLVADAHFGKAVSFRRLGVPVPRGTTSDNVARLDAALAETQARRLVFLGDFLHSARSHATGTLDVLHAWRERQGGLAVTLVRGNHDDRAGDPPASLGFEVVDEPLRLGHFALCHHPRPVGGAYVLAGHWHPCISLSGRAFERLRLPCFWLGDETVPGNAVGILPAFGAFTGMHRIEPRSGDRIFPVADGVVRALPLVPVQ</sequence>
<dbReference type="GO" id="GO:0016787">
    <property type="term" value="F:hydrolase activity"/>
    <property type="evidence" value="ECO:0007669"/>
    <property type="project" value="UniProtKB-KW"/>
</dbReference>
<evidence type="ECO:0000313" key="1">
    <source>
        <dbReference type="EMBL" id="MBL0423829.1"/>
    </source>
</evidence>
<dbReference type="PANTHER" id="PTHR39323">
    <property type="entry name" value="BLR1149 PROTEIN"/>
    <property type="match status" value="1"/>
</dbReference>
<dbReference type="PANTHER" id="PTHR39323:SF1">
    <property type="entry name" value="BLR1149 PROTEIN"/>
    <property type="match status" value="1"/>
</dbReference>
<evidence type="ECO:0000313" key="2">
    <source>
        <dbReference type="Proteomes" id="UP000622707"/>
    </source>
</evidence>
<keyword evidence="1" id="KW-0436">Ligase</keyword>
<reference evidence="1 2" key="1">
    <citation type="journal article" date="2017" name="Int. J. Syst. Evol. Microbiol.">
        <title>Ramlibacter alkalitolerans sp. nov., alkali-tolerant bacterium isolated from soil of ginseng.</title>
        <authorList>
            <person name="Lee D.H."/>
            <person name="Cha C.J."/>
        </authorList>
    </citation>
    <scope>NUCLEOTIDE SEQUENCE [LARGE SCALE GENOMIC DNA]</scope>
    <source>
        <strain evidence="1 2">KACC 19305</strain>
    </source>
</reference>
<accession>A0ABS1JHZ5</accession>
<dbReference type="InterPro" id="IPR029052">
    <property type="entry name" value="Metallo-depent_PP-like"/>
</dbReference>
<comment type="caution">
    <text evidence="1">The sequence shown here is derived from an EMBL/GenBank/DDBJ whole genome shotgun (WGS) entry which is preliminary data.</text>
</comment>
<dbReference type="EC" id="3.1.-.-" evidence="1"/>
<dbReference type="GO" id="GO:0016874">
    <property type="term" value="F:ligase activity"/>
    <property type="evidence" value="ECO:0007669"/>
    <property type="project" value="UniProtKB-KW"/>
</dbReference>
<protein>
    <submittedName>
        <fullName evidence="1">Ligase-associated DNA damage response endonuclease PdeM</fullName>
        <ecNumber evidence="1">3.1.-.-</ecNumber>
    </submittedName>
</protein>
<keyword evidence="2" id="KW-1185">Reference proteome</keyword>
<dbReference type="NCBIfam" id="TIGR04123">
    <property type="entry name" value="P_estr_lig_assc"/>
    <property type="match status" value="1"/>
</dbReference>
<dbReference type="InterPro" id="IPR026336">
    <property type="entry name" value="PdeM-like"/>
</dbReference>
<keyword evidence="1" id="KW-0378">Hydrolase</keyword>
<dbReference type="Proteomes" id="UP000622707">
    <property type="component" value="Unassembled WGS sequence"/>
</dbReference>
<dbReference type="GO" id="GO:0004519">
    <property type="term" value="F:endonuclease activity"/>
    <property type="evidence" value="ECO:0007669"/>
    <property type="project" value="UniProtKB-KW"/>
</dbReference>